<evidence type="ECO:0000313" key="2">
    <source>
        <dbReference type="Proteomes" id="UP000539313"/>
    </source>
</evidence>
<dbReference type="RefSeq" id="WP_182705414.1">
    <property type="nucleotide sequence ID" value="NZ_JACJII010000001.1"/>
</dbReference>
<sequence length="116" mass="12397">MARQDITSSQINQMSSRGVVTPVTVAAHVDGHAFVNDGKTMVTFENTNAATRTVTAKVPAVVDVNLDVPDRQITLPATTGRGQLGPFGPEYTQPDGKVHIDFSADAGVVCTYWRLP</sequence>
<proteinExistence type="predicted"/>
<dbReference type="EMBL" id="JACJII010000001">
    <property type="protein sequence ID" value="MBA9003737.1"/>
    <property type="molecule type" value="Genomic_DNA"/>
</dbReference>
<protein>
    <submittedName>
        <fullName evidence="1">3-oxoacyl-ACP reductase-like protein</fullName>
    </submittedName>
</protein>
<reference evidence="1 2" key="1">
    <citation type="submission" date="2020-08" db="EMBL/GenBank/DDBJ databases">
        <title>Sequencing the genomes of 1000 actinobacteria strains.</title>
        <authorList>
            <person name="Klenk H.-P."/>
        </authorList>
    </citation>
    <scope>NUCLEOTIDE SEQUENCE [LARGE SCALE GENOMIC DNA]</scope>
    <source>
        <strain evidence="1 2">DSM 45823</strain>
    </source>
</reference>
<name>A0A7W3R8J6_9ACTN</name>
<dbReference type="Proteomes" id="UP000539313">
    <property type="component" value="Unassembled WGS sequence"/>
</dbReference>
<keyword evidence="2" id="KW-1185">Reference proteome</keyword>
<organism evidence="1 2">
    <name type="scientific">Thermomonospora cellulosilytica</name>
    <dbReference type="NCBI Taxonomy" id="1411118"/>
    <lineage>
        <taxon>Bacteria</taxon>
        <taxon>Bacillati</taxon>
        <taxon>Actinomycetota</taxon>
        <taxon>Actinomycetes</taxon>
        <taxon>Streptosporangiales</taxon>
        <taxon>Thermomonosporaceae</taxon>
        <taxon>Thermomonospora</taxon>
    </lineage>
</organism>
<dbReference type="AlphaFoldDB" id="A0A7W3R8J6"/>
<evidence type="ECO:0000313" key="1">
    <source>
        <dbReference type="EMBL" id="MBA9003737.1"/>
    </source>
</evidence>
<comment type="caution">
    <text evidence="1">The sequence shown here is derived from an EMBL/GenBank/DDBJ whole genome shotgun (WGS) entry which is preliminary data.</text>
</comment>
<gene>
    <name evidence="1" type="ORF">HNR21_002619</name>
</gene>
<accession>A0A7W3R8J6</accession>